<sequence length="134" mass="15175">MAYLTTRNVEGLAPFSPFILRNFKLQVSSPQTYFLGFIVTQFRSSTKSFASMQGMRVSWGVTGLIQPLAFIPGASPDPVFFFVADADYYFFNYNELVRFPSGPFASHDHFLGQLDKQFLSRGTEVQPIDLESHE</sequence>
<gene>
    <name evidence="1" type="ORF">B0H17DRAFT_1215700</name>
</gene>
<proteinExistence type="predicted"/>
<dbReference type="Proteomes" id="UP001221757">
    <property type="component" value="Unassembled WGS sequence"/>
</dbReference>
<protein>
    <submittedName>
        <fullName evidence="1">Uncharacterized protein</fullName>
    </submittedName>
</protein>
<keyword evidence="2" id="KW-1185">Reference proteome</keyword>
<dbReference type="AlphaFoldDB" id="A0AAD7CH22"/>
<evidence type="ECO:0000313" key="2">
    <source>
        <dbReference type="Proteomes" id="UP001221757"/>
    </source>
</evidence>
<comment type="caution">
    <text evidence="1">The sequence shown here is derived from an EMBL/GenBank/DDBJ whole genome shotgun (WGS) entry which is preliminary data.</text>
</comment>
<dbReference type="EMBL" id="JARKIE010000383">
    <property type="protein sequence ID" value="KAJ7648158.1"/>
    <property type="molecule type" value="Genomic_DNA"/>
</dbReference>
<organism evidence="1 2">
    <name type="scientific">Mycena rosella</name>
    <name type="common">Pink bonnet</name>
    <name type="synonym">Agaricus rosellus</name>
    <dbReference type="NCBI Taxonomy" id="1033263"/>
    <lineage>
        <taxon>Eukaryota</taxon>
        <taxon>Fungi</taxon>
        <taxon>Dikarya</taxon>
        <taxon>Basidiomycota</taxon>
        <taxon>Agaricomycotina</taxon>
        <taxon>Agaricomycetes</taxon>
        <taxon>Agaricomycetidae</taxon>
        <taxon>Agaricales</taxon>
        <taxon>Marasmiineae</taxon>
        <taxon>Mycenaceae</taxon>
        <taxon>Mycena</taxon>
    </lineage>
</organism>
<evidence type="ECO:0000313" key="1">
    <source>
        <dbReference type="EMBL" id="KAJ7648158.1"/>
    </source>
</evidence>
<reference evidence="1" key="1">
    <citation type="submission" date="2023-03" db="EMBL/GenBank/DDBJ databases">
        <title>Massive genome expansion in bonnet fungi (Mycena s.s.) driven by repeated elements and novel gene families across ecological guilds.</title>
        <authorList>
            <consortium name="Lawrence Berkeley National Laboratory"/>
            <person name="Harder C.B."/>
            <person name="Miyauchi S."/>
            <person name="Viragh M."/>
            <person name="Kuo A."/>
            <person name="Thoen E."/>
            <person name="Andreopoulos B."/>
            <person name="Lu D."/>
            <person name="Skrede I."/>
            <person name="Drula E."/>
            <person name="Henrissat B."/>
            <person name="Morin E."/>
            <person name="Kohler A."/>
            <person name="Barry K."/>
            <person name="LaButti K."/>
            <person name="Morin E."/>
            <person name="Salamov A."/>
            <person name="Lipzen A."/>
            <person name="Mereny Z."/>
            <person name="Hegedus B."/>
            <person name="Baldrian P."/>
            <person name="Stursova M."/>
            <person name="Weitz H."/>
            <person name="Taylor A."/>
            <person name="Grigoriev I.V."/>
            <person name="Nagy L.G."/>
            <person name="Martin F."/>
            <person name="Kauserud H."/>
        </authorList>
    </citation>
    <scope>NUCLEOTIDE SEQUENCE</scope>
    <source>
        <strain evidence="1">CBHHK067</strain>
    </source>
</reference>
<name>A0AAD7CH22_MYCRO</name>
<accession>A0AAD7CH22</accession>